<dbReference type="InParanoid" id="D8MAM0"/>
<evidence type="ECO:0000313" key="1">
    <source>
        <dbReference type="EMBL" id="CBK25109.2"/>
    </source>
</evidence>
<evidence type="ECO:0000313" key="2">
    <source>
        <dbReference type="Proteomes" id="UP000008312"/>
    </source>
</evidence>
<protein>
    <submittedName>
        <fullName evidence="1">Uncharacterized protein</fullName>
    </submittedName>
</protein>
<proteinExistence type="predicted"/>
<reference evidence="1" key="1">
    <citation type="submission" date="2010-02" db="EMBL/GenBank/DDBJ databases">
        <title>Sequencing and annotation of the Blastocystis hominis genome.</title>
        <authorList>
            <person name="Wincker P."/>
        </authorList>
    </citation>
    <scope>NUCLEOTIDE SEQUENCE</scope>
    <source>
        <strain evidence="1">Singapore isolate B</strain>
    </source>
</reference>
<name>D8MAM0_BLAHO</name>
<dbReference type="RefSeq" id="XP_012899157.1">
    <property type="nucleotide sequence ID" value="XM_013043703.1"/>
</dbReference>
<dbReference type="AlphaFoldDB" id="D8MAM0"/>
<keyword evidence="2" id="KW-1185">Reference proteome</keyword>
<dbReference type="GeneID" id="24921748"/>
<organism evidence="1">
    <name type="scientific">Blastocystis hominis</name>
    <dbReference type="NCBI Taxonomy" id="12968"/>
    <lineage>
        <taxon>Eukaryota</taxon>
        <taxon>Sar</taxon>
        <taxon>Stramenopiles</taxon>
        <taxon>Bigyra</taxon>
        <taxon>Opalozoa</taxon>
        <taxon>Opalinata</taxon>
        <taxon>Blastocystidae</taxon>
        <taxon>Blastocystis</taxon>
    </lineage>
</organism>
<dbReference type="Proteomes" id="UP000008312">
    <property type="component" value="Unassembled WGS sequence"/>
</dbReference>
<accession>D8MAM0</accession>
<sequence length="126" mass="14444">MRRRGEGLKIVGEFSETFNVGALGDENVNVVQNVESVFDDDRFLVLDAEEEEEEEEEMEEIPMLNRHVFGKKEMGGESRIESREEILEQRQAMLEEEIMKEDAMDDLEDANGGMSEEMDYGGAFVQ</sequence>
<dbReference type="EMBL" id="FN668690">
    <property type="protein sequence ID" value="CBK25109.2"/>
    <property type="molecule type" value="Genomic_DNA"/>
</dbReference>
<gene>
    <name evidence="1" type="ORF">GSBLH_T00004742001</name>
</gene>